<name>A0A1R3GSF5_9ROSI</name>
<organism evidence="2 3">
    <name type="scientific">Corchorus olitorius</name>
    <dbReference type="NCBI Taxonomy" id="93759"/>
    <lineage>
        <taxon>Eukaryota</taxon>
        <taxon>Viridiplantae</taxon>
        <taxon>Streptophyta</taxon>
        <taxon>Embryophyta</taxon>
        <taxon>Tracheophyta</taxon>
        <taxon>Spermatophyta</taxon>
        <taxon>Magnoliopsida</taxon>
        <taxon>eudicotyledons</taxon>
        <taxon>Gunneridae</taxon>
        <taxon>Pentapetalae</taxon>
        <taxon>rosids</taxon>
        <taxon>malvids</taxon>
        <taxon>Malvales</taxon>
        <taxon>Malvaceae</taxon>
        <taxon>Grewioideae</taxon>
        <taxon>Apeibeae</taxon>
        <taxon>Corchorus</taxon>
    </lineage>
</organism>
<evidence type="ECO:0000313" key="3">
    <source>
        <dbReference type="Proteomes" id="UP000187203"/>
    </source>
</evidence>
<keyword evidence="3" id="KW-1185">Reference proteome</keyword>
<dbReference type="AlphaFoldDB" id="A0A1R3GSF5"/>
<dbReference type="OrthoDB" id="1297232at2759"/>
<dbReference type="EMBL" id="AWUE01021776">
    <property type="protein sequence ID" value="OMO61044.1"/>
    <property type="molecule type" value="Genomic_DNA"/>
</dbReference>
<protein>
    <submittedName>
        <fullName evidence="2">Uncharacterized protein</fullName>
    </submittedName>
</protein>
<comment type="caution">
    <text evidence="2">The sequence shown here is derived from an EMBL/GenBank/DDBJ whole genome shotgun (WGS) entry which is preliminary data.</text>
</comment>
<sequence>MQGIDRQQVEERIMIDILGRERNGRVRGDGMGTNPYRTQSGMSSAHRDSAQVQQLREEIKRMELESQQERARLAEERRQEIARIEARHAAENVELNSKLDRLMKFVELNLPGGGLGDQIPQSQ</sequence>
<evidence type="ECO:0000313" key="2">
    <source>
        <dbReference type="EMBL" id="OMO61044.1"/>
    </source>
</evidence>
<gene>
    <name evidence="2" type="ORF">COLO4_33590</name>
</gene>
<feature type="region of interest" description="Disordered" evidence="1">
    <location>
        <begin position="21"/>
        <end position="49"/>
    </location>
</feature>
<dbReference type="Proteomes" id="UP000187203">
    <property type="component" value="Unassembled WGS sequence"/>
</dbReference>
<evidence type="ECO:0000256" key="1">
    <source>
        <dbReference type="SAM" id="MobiDB-lite"/>
    </source>
</evidence>
<feature type="non-terminal residue" evidence="2">
    <location>
        <position position="123"/>
    </location>
</feature>
<reference evidence="3" key="1">
    <citation type="submission" date="2013-09" db="EMBL/GenBank/DDBJ databases">
        <title>Corchorus olitorius genome sequencing.</title>
        <authorList>
            <person name="Alam M."/>
            <person name="Haque M.S."/>
            <person name="Islam M.S."/>
            <person name="Emdad E.M."/>
            <person name="Islam M.M."/>
            <person name="Ahmed B."/>
            <person name="Halim A."/>
            <person name="Hossen Q.M.M."/>
            <person name="Hossain M.Z."/>
            <person name="Ahmed R."/>
            <person name="Khan M.M."/>
            <person name="Islam R."/>
            <person name="Rashid M.M."/>
            <person name="Khan S.A."/>
            <person name="Rahman M.S."/>
            <person name="Alam M."/>
            <person name="Yahiya A.S."/>
            <person name="Khan M.S."/>
            <person name="Azam M.S."/>
            <person name="Haque T."/>
            <person name="Lashkar M.Z.H."/>
            <person name="Akhand A.I."/>
            <person name="Morshed G."/>
            <person name="Roy S."/>
            <person name="Uddin K.S."/>
            <person name="Rabeya T."/>
            <person name="Hossain A.S."/>
            <person name="Chowdhury A."/>
            <person name="Snigdha A.R."/>
            <person name="Mortoza M.S."/>
            <person name="Matin S.A."/>
            <person name="Hoque S.M.E."/>
            <person name="Islam M.K."/>
            <person name="Roy D.K."/>
            <person name="Haider R."/>
            <person name="Moosa M.M."/>
            <person name="Elias S.M."/>
            <person name="Hasan A.M."/>
            <person name="Jahan S."/>
            <person name="Shafiuddin M."/>
            <person name="Mahmood N."/>
            <person name="Shommy N.S."/>
        </authorList>
    </citation>
    <scope>NUCLEOTIDE SEQUENCE [LARGE SCALE GENOMIC DNA]</scope>
    <source>
        <strain evidence="3">cv. O-4</strain>
    </source>
</reference>
<accession>A0A1R3GSF5</accession>
<proteinExistence type="predicted"/>